<reference evidence="2" key="1">
    <citation type="submission" date="2022-08" db="EMBL/GenBank/DDBJ databases">
        <title>Alicyclobacillus dauci DSM2870, complete genome.</title>
        <authorList>
            <person name="Wang Q."/>
            <person name="Cai R."/>
            <person name="Wang Z."/>
        </authorList>
    </citation>
    <scope>NUCLEOTIDE SEQUENCE</scope>
    <source>
        <strain evidence="2">DSM 28700</strain>
    </source>
</reference>
<evidence type="ECO:0000256" key="1">
    <source>
        <dbReference type="SAM" id="Phobius"/>
    </source>
</evidence>
<evidence type="ECO:0008006" key="4">
    <source>
        <dbReference type="Google" id="ProtNLM"/>
    </source>
</evidence>
<name>A0ABY6Z4H8_9BACL</name>
<accession>A0ABY6Z4H8</accession>
<feature type="transmembrane region" description="Helical" evidence="1">
    <location>
        <begin position="72"/>
        <end position="90"/>
    </location>
</feature>
<protein>
    <recommendedName>
        <fullName evidence="4">DUF4179 domain-containing protein</fullName>
    </recommendedName>
</protein>
<organism evidence="2 3">
    <name type="scientific">Alicyclobacillus dauci</name>
    <dbReference type="NCBI Taxonomy" id="1475485"/>
    <lineage>
        <taxon>Bacteria</taxon>
        <taxon>Bacillati</taxon>
        <taxon>Bacillota</taxon>
        <taxon>Bacilli</taxon>
        <taxon>Bacillales</taxon>
        <taxon>Alicyclobacillaceae</taxon>
        <taxon>Alicyclobacillus</taxon>
    </lineage>
</organism>
<proteinExistence type="predicted"/>
<keyword evidence="1" id="KW-0472">Membrane</keyword>
<dbReference type="Proteomes" id="UP001164803">
    <property type="component" value="Chromosome"/>
</dbReference>
<keyword evidence="3" id="KW-1185">Reference proteome</keyword>
<evidence type="ECO:0000313" key="2">
    <source>
        <dbReference type="EMBL" id="WAH37793.1"/>
    </source>
</evidence>
<keyword evidence="1" id="KW-1133">Transmembrane helix</keyword>
<gene>
    <name evidence="2" type="ORF">NZD86_04620</name>
</gene>
<sequence>MKEPPDHAIGAESTNFVNGLAGRGMNVHFEDDLRDKVRELPIPVPSESEKYALIDLAAQQFRPRRPYRQRRLVWMLGSLGAALIFVALGFCGYDSDMNFERSTSQNQRLPDANSTPSDYQIHFSPVAANPNISQGTHTWNLDVSMGQWGGQRVEVIATSTDPSVTVAFTGWTGANVRLAANMPEPQNTINAYLQSHGLSGTDLPALVSKPTEDDQHAQAVINSSATVNPADLRLVIMDVKQVGDGQSERKYEVVWAKIVRPDRDTTVAKAISHSIPAGAKNVVVGWQQQQASVAFAAVKYEQNGEKHLATMILQLDALGDWVVADVLASPGLTPQSLGARSLYPMDWGGSIDGESGAFNVYTGIVKDAHTVSVRVTYSDGQEVTVPVVNGVFGTVRHFPGNGNNVPGISMTQALDKTGRVVDEG</sequence>
<evidence type="ECO:0000313" key="3">
    <source>
        <dbReference type="Proteomes" id="UP001164803"/>
    </source>
</evidence>
<dbReference type="RefSeq" id="WP_268045317.1">
    <property type="nucleotide sequence ID" value="NZ_CP104064.1"/>
</dbReference>
<keyword evidence="1" id="KW-0812">Transmembrane</keyword>
<dbReference type="EMBL" id="CP104064">
    <property type="protein sequence ID" value="WAH37793.1"/>
    <property type="molecule type" value="Genomic_DNA"/>
</dbReference>